<organism evidence="2 3">
    <name type="scientific">Ascaris lumbricoides</name>
    <name type="common">Giant roundworm</name>
    <dbReference type="NCBI Taxonomy" id="6252"/>
    <lineage>
        <taxon>Eukaryota</taxon>
        <taxon>Metazoa</taxon>
        <taxon>Ecdysozoa</taxon>
        <taxon>Nematoda</taxon>
        <taxon>Chromadorea</taxon>
        <taxon>Rhabditida</taxon>
        <taxon>Spirurina</taxon>
        <taxon>Ascaridomorpha</taxon>
        <taxon>Ascaridoidea</taxon>
        <taxon>Ascarididae</taxon>
        <taxon>Ascaris</taxon>
    </lineage>
</organism>
<sequence>MSICAWLFAFCRYARVVCDGVLFCRFWSSRARCFGGCRWLAVAAGVDPSGTLSFGVSPFPADLLSAVCAGCHACCVCAGKCEDETGVHPSATTCSGWLGLPARRVGDCSCVRVDTRVRIANARAPFRPSPEFRLDKSTETASLAVFFFSRLCSLATCYDAILCVRSDTAICIVEWVGCCGVHSEILTTKICHYEQAAATRRSVHVTACSAL</sequence>
<feature type="chain" id="PRO_5005656706" evidence="1">
    <location>
        <begin position="19"/>
        <end position="211"/>
    </location>
</feature>
<keyword evidence="1" id="KW-0732">Signal</keyword>
<keyword evidence="2" id="KW-1185">Reference proteome</keyword>
<proteinExistence type="predicted"/>
<dbReference type="AlphaFoldDB" id="A0A0M3HTY0"/>
<reference evidence="3" key="1">
    <citation type="submission" date="2017-02" db="UniProtKB">
        <authorList>
            <consortium name="WormBaseParasite"/>
        </authorList>
    </citation>
    <scope>IDENTIFICATION</scope>
</reference>
<evidence type="ECO:0000256" key="1">
    <source>
        <dbReference type="SAM" id="SignalP"/>
    </source>
</evidence>
<evidence type="ECO:0000313" key="2">
    <source>
        <dbReference type="Proteomes" id="UP000036681"/>
    </source>
</evidence>
<protein>
    <submittedName>
        <fullName evidence="3">Secreted protein</fullName>
    </submittedName>
</protein>
<evidence type="ECO:0000313" key="3">
    <source>
        <dbReference type="WBParaSite" id="ALUE_0000618001-mRNA-1"/>
    </source>
</evidence>
<accession>A0A0M3HTY0</accession>
<dbReference type="Proteomes" id="UP000036681">
    <property type="component" value="Unplaced"/>
</dbReference>
<name>A0A0M3HTY0_ASCLU</name>
<dbReference type="WBParaSite" id="ALUE_0000618001-mRNA-1">
    <property type="protein sequence ID" value="ALUE_0000618001-mRNA-1"/>
    <property type="gene ID" value="ALUE_0000618001"/>
</dbReference>
<feature type="signal peptide" evidence="1">
    <location>
        <begin position="1"/>
        <end position="18"/>
    </location>
</feature>